<keyword evidence="1" id="KW-1133">Transmembrane helix</keyword>
<accession>A0A226DN81</accession>
<evidence type="ECO:0000313" key="2">
    <source>
        <dbReference type="EMBL" id="OXA46683.1"/>
    </source>
</evidence>
<feature type="transmembrane region" description="Helical" evidence="1">
    <location>
        <begin position="258"/>
        <end position="278"/>
    </location>
</feature>
<dbReference type="EMBL" id="LNIX01000014">
    <property type="protein sequence ID" value="OXA46683.1"/>
    <property type="molecule type" value="Genomic_DNA"/>
</dbReference>
<organism evidence="2 3">
    <name type="scientific">Folsomia candida</name>
    <name type="common">Springtail</name>
    <dbReference type="NCBI Taxonomy" id="158441"/>
    <lineage>
        <taxon>Eukaryota</taxon>
        <taxon>Metazoa</taxon>
        <taxon>Ecdysozoa</taxon>
        <taxon>Arthropoda</taxon>
        <taxon>Hexapoda</taxon>
        <taxon>Collembola</taxon>
        <taxon>Entomobryomorpha</taxon>
        <taxon>Isotomoidea</taxon>
        <taxon>Isotomidae</taxon>
        <taxon>Proisotominae</taxon>
        <taxon>Folsomia</taxon>
    </lineage>
</organism>
<keyword evidence="1" id="KW-0472">Membrane</keyword>
<evidence type="ECO:0000313" key="3">
    <source>
        <dbReference type="Proteomes" id="UP000198287"/>
    </source>
</evidence>
<comment type="caution">
    <text evidence="2">The sequence shown here is derived from an EMBL/GenBank/DDBJ whole genome shotgun (WGS) entry which is preliminary data.</text>
</comment>
<protein>
    <submittedName>
        <fullName evidence="2">Uncharacterized protein</fullName>
    </submittedName>
</protein>
<feature type="transmembrane region" description="Helical" evidence="1">
    <location>
        <begin position="74"/>
        <end position="93"/>
    </location>
</feature>
<sequence length="335" mass="37827">MITVFLLHLKRHLINARYMASLPYTWDSANNTLKPVKSLRVKKFLRFSMISQFIYAILQLVLTAWSGHPLGKKLLAMVFTSIYFCGLAFRWNVKLDLIAMHLLNTFLKFEPNYVADFPYKKTATDRILGLLLPLIVFSCWVVSLGAGITVLLFPCIPPFLGSMLPTCRSNIPIPPGWVIRILLAFIDAVMLQQVCISAAFYLTQVLIGAIVHLWNYLSMLSIRTQNGINGESHQNFIMWYKQLQILTVLSNSCNQKRIFPAAALGLPSIEFFTFFVCIKLHNSLGAFETAFFFLIFLNVVAFNMTVFLAASKVFSCSVIQDVCTRQTIGSLLVVG</sequence>
<evidence type="ECO:0000256" key="1">
    <source>
        <dbReference type="SAM" id="Phobius"/>
    </source>
</evidence>
<gene>
    <name evidence="2" type="ORF">Fcan01_18151</name>
</gene>
<feature type="transmembrane region" description="Helical" evidence="1">
    <location>
        <begin position="44"/>
        <end position="62"/>
    </location>
</feature>
<keyword evidence="1" id="KW-0812">Transmembrane</keyword>
<reference evidence="2 3" key="1">
    <citation type="submission" date="2015-12" db="EMBL/GenBank/DDBJ databases">
        <title>The genome of Folsomia candida.</title>
        <authorList>
            <person name="Faddeeva A."/>
            <person name="Derks M.F."/>
            <person name="Anvar Y."/>
            <person name="Smit S."/>
            <person name="Van Straalen N."/>
            <person name="Roelofs D."/>
        </authorList>
    </citation>
    <scope>NUCLEOTIDE SEQUENCE [LARGE SCALE GENOMIC DNA]</scope>
    <source>
        <strain evidence="2 3">VU population</strain>
        <tissue evidence="2">Whole body</tissue>
    </source>
</reference>
<feature type="transmembrane region" description="Helical" evidence="1">
    <location>
        <begin position="198"/>
        <end position="217"/>
    </location>
</feature>
<proteinExistence type="predicted"/>
<feature type="transmembrane region" description="Helical" evidence="1">
    <location>
        <begin position="290"/>
        <end position="310"/>
    </location>
</feature>
<keyword evidence="3" id="KW-1185">Reference proteome</keyword>
<feature type="transmembrane region" description="Helical" evidence="1">
    <location>
        <begin position="127"/>
        <end position="153"/>
    </location>
</feature>
<dbReference type="Proteomes" id="UP000198287">
    <property type="component" value="Unassembled WGS sequence"/>
</dbReference>
<name>A0A226DN81_FOLCA</name>
<dbReference type="AlphaFoldDB" id="A0A226DN81"/>